<sequence>MRRMSPPMLQVAHDEVKKMLAEGVIEPSASSWSSAPVIVKKADGSNRFCIDYRDLNKVTKKDAYPVQNIDAILDKLRRARYITTIDLKSAYFQIAMEESSKKMRVLPVERQVPRVRARRRWPARRQGQGRTGDELPGAHRLEELTTFLRYAWLVRQVHTERRGDEVASPQAHEKERRMDLGRRTTTSFRSSKESSNGSARARKTRLCETVHRSVRRVCARDWWRALASLRRRRAPHRICEPRTYLSGAQLHDQREGVPRTPMDDTQASPVLGGVQVHRSQRERVMRDAHDITSAGHLGIEKTFDRVKREYYWRGMYHDVHEYVRSCDTCQRYKIDQTGPRGLMGRRVIERPWSVIACDLMEFPLSKGQNKYLIVFVDLFTRWVEFKPVRRATGKAVASALEELVLFRWETPDFLICDNGKEQVNKDVTAVLEAYGIRQVTTAPYTPRMNPTERANRTIKTMIASYVGANHRDWDKHLHELRHAMNTAVQSSTRVSPAFLNYGRHPRPVKSLRREVETPAVEYWEIDETVWLDRISRLDAIRDLVKLHLDKAHARQARHYNRGRKDVRFTEGDLVMRRTHHLSVGADGFNKKLVHRVAARIECAYLRFSRRTQPSTYQATTPPLRPAPFTSAADRRDPRRAAFCVAPATRWSTRAVPDLVCELVRVLQVQCCSDPESPRSVPVGVPSVRRAVSTTARSFVPFPLYLASRTLVGDEHPLVWRVVHRQSRPGRGEIDTGGVHGEATVTVTFRKSRLGRIFPRLHRNVVKFTDFSFALNTNNSGRLRRLPRHCNKLASAQQRHLSEHPGGAINRRRSAPFSEYAAGWSRPAFASGDAPPIRVSNGREDDLSTTASRAHNRAVIAIGSAGAADPPVISVRCHQLKLINAEFLIDTGSDLNLLRISSLRTGERINQSRIFSLSGISDGVVKTLGRVAISIGDTPCIMNLVPENFPIKWDGILGVEFLRAQRATLSFNFNKLILNGVELSRIPLIEHATYFLPARTKTLVTIKISNPDQDGGYIPKINTGEGILAGECLVKTTANTAKLFMINATNQDVNLTLPPVTVQPFIMPSRKIRHARSEAVGTGQDPERERVTAIMASLDLTELNDEEIHEIKKLVEKFPRQFHVPGDKLSLTREATHRILTHDDIPVNVKQYRHPPQLREEIDNQIKELLEQDIIEESESPYNSSIPPPPPPPLWIVPKKAGPDGTRKWRLVIDFRALNEKTIASAYPLPNITEILDQLGRSKYFSTLDLQSGFYQVEIDPKDAHKTAFSTPFQHLQYKRMAMGLKGSPGTFQALMNKVLTGLQGVELFIYMDDIVVYASSLSEHREKMNKLFGRLRTANLTVRPDKYFFLRKKATFLGHIISEEGVRPDPGKVVTVTRFPRPKTRKNIKQLLGLAGYYRKFIPDFARIAKPLTALLKGGQPFAWKEEQEIAFETFKRLLSASPLLQYPNFNDPFLVTTDASDYAVGAVLSQGKIGSDLPVAYASRTLIDAEVNYSTTEKELLAIVYAVQYCRPYLFGRKFKIITDHKPLVWLHNLKNPTSRLARWRERLRDYDYEIIHKSGKINLNADALSRNPCDQHEPYGEDNIEQEISEIFMMTSSADSEHAAEATRRDAEQTNGLPDIPVEEIYELLHGSFHKRRELESSVGKIRDNIRKDSETRQWDGKRSLAPDRKLPAEKSERDSGHHVMRGPHRHTRDRGPTTHHTRGPRLGPGRPQGRNENVQSRTREVLLERNEERDNRLRSIMPYMPKRKTHARKNATPANDHDYANGGLRGDRNRHCRPPTDNDIRKQIPVNNTMQFDEIRGSNTAARGKGRRTGGHFRPRIYMQIWLPENNTQAQTRIHTGRQDDQKQQPQSDQRSSGRVSRNDGVIKQGAYHDNSHDKSARSLCIERSRLCRRSRHIQRHERVATSKALAGIGDQRVKTNSRALQPRLPTRSIRRDTRERISIDRHYLTAPQNLEGADARAAPTSDRLISKSTNDTCAPFNPQRKATMSANQPELINLVGDGEEIIFVRDEIDLASSSSEDVDEGDVEMVDVSSEADRDIEDNGAAGASNQPRIVRRFTPPSTPSPRSPSPSSSRDSVEEADGQAGRPGPCLRCRDSPPCRNSAFTGSDAWRARRALLRGSLLTNKVSAPALQLGFWAVKSEFDEGVRVRVWASSYRLSSTGITDGLVCRNVEGFPDENLLDK</sequence>
<dbReference type="Gene3D" id="2.40.70.10">
    <property type="entry name" value="Acid Proteases"/>
    <property type="match status" value="1"/>
</dbReference>
<dbReference type="GO" id="GO:0006508">
    <property type="term" value="P:proteolysis"/>
    <property type="evidence" value="ECO:0007669"/>
    <property type="project" value="InterPro"/>
</dbReference>
<dbReference type="Pfam" id="PF00665">
    <property type="entry name" value="rve"/>
    <property type="match status" value="1"/>
</dbReference>
<dbReference type="GO" id="GO:0015074">
    <property type="term" value="P:DNA integration"/>
    <property type="evidence" value="ECO:0007669"/>
    <property type="project" value="InterPro"/>
</dbReference>
<keyword evidence="13" id="KW-1185">Reference proteome</keyword>
<dbReference type="GO" id="GO:0004519">
    <property type="term" value="F:endonuclease activity"/>
    <property type="evidence" value="ECO:0007669"/>
    <property type="project" value="UniProtKB-KW"/>
</dbReference>
<feature type="compositionally biased region" description="Basic and acidic residues" evidence="8">
    <location>
        <begin position="1762"/>
        <end position="1789"/>
    </location>
</feature>
<dbReference type="PANTHER" id="PTHR37984">
    <property type="entry name" value="PROTEIN CBG26694"/>
    <property type="match status" value="1"/>
</dbReference>
<evidence type="ECO:0000313" key="13">
    <source>
        <dbReference type="Proteomes" id="UP000479190"/>
    </source>
</evidence>
<feature type="region of interest" description="Disordered" evidence="8">
    <location>
        <begin position="1599"/>
        <end position="1620"/>
    </location>
</feature>
<dbReference type="InterPro" id="IPR001995">
    <property type="entry name" value="Peptidase_A2_cat"/>
</dbReference>
<dbReference type="SUPFAM" id="SSF56672">
    <property type="entry name" value="DNA/RNA polymerases"/>
    <property type="match status" value="2"/>
</dbReference>
<dbReference type="Gene3D" id="3.30.420.10">
    <property type="entry name" value="Ribonuclease H-like superfamily/Ribonuclease H"/>
    <property type="match status" value="1"/>
</dbReference>
<dbReference type="InterPro" id="IPR012337">
    <property type="entry name" value="RNaseH-like_sf"/>
</dbReference>
<dbReference type="InterPro" id="IPR001584">
    <property type="entry name" value="Integrase_cat-core"/>
</dbReference>
<keyword evidence="5" id="KW-0255">Endonuclease</keyword>
<evidence type="ECO:0000256" key="2">
    <source>
        <dbReference type="ARBA" id="ARBA00022679"/>
    </source>
</evidence>
<keyword evidence="3" id="KW-0548">Nucleotidyltransferase</keyword>
<dbReference type="FunFam" id="3.30.70.270:FF:000020">
    <property type="entry name" value="Transposon Tf2-6 polyprotein-like Protein"/>
    <property type="match status" value="1"/>
</dbReference>
<evidence type="ECO:0000256" key="7">
    <source>
        <dbReference type="ARBA" id="ARBA00022918"/>
    </source>
</evidence>
<dbReference type="PROSITE" id="PS50994">
    <property type="entry name" value="INTEGRASE"/>
    <property type="match status" value="1"/>
</dbReference>
<evidence type="ECO:0000259" key="10">
    <source>
        <dbReference type="PROSITE" id="PS50878"/>
    </source>
</evidence>
<dbReference type="EMBL" id="CADCXV010000753">
    <property type="protein sequence ID" value="CAB0034765.1"/>
    <property type="molecule type" value="Genomic_DNA"/>
</dbReference>
<dbReference type="GO" id="GO:0004190">
    <property type="term" value="F:aspartic-type endopeptidase activity"/>
    <property type="evidence" value="ECO:0007669"/>
    <property type="project" value="InterPro"/>
</dbReference>
<feature type="compositionally biased region" description="Low complexity" evidence="8">
    <location>
        <begin position="1851"/>
        <end position="1860"/>
    </location>
</feature>
<dbReference type="PROSITE" id="PS50175">
    <property type="entry name" value="ASP_PROT_RETROV"/>
    <property type="match status" value="1"/>
</dbReference>
<feature type="region of interest" description="Disordered" evidence="8">
    <location>
        <begin position="2039"/>
        <end position="2102"/>
    </location>
</feature>
<feature type="region of interest" description="Disordered" evidence="8">
    <location>
        <begin position="1839"/>
        <end position="1883"/>
    </location>
</feature>
<dbReference type="InterPro" id="IPR041373">
    <property type="entry name" value="RT_RNaseH"/>
</dbReference>
<dbReference type="InterPro" id="IPR050951">
    <property type="entry name" value="Retrovirus_Pol_polyprotein"/>
</dbReference>
<dbReference type="EC" id="2.7.7.49" evidence="1"/>
<dbReference type="Gene3D" id="1.10.340.70">
    <property type="match status" value="1"/>
</dbReference>
<dbReference type="Gene3D" id="3.30.70.270">
    <property type="match status" value="2"/>
</dbReference>
<dbReference type="FunFam" id="1.10.340.70:FF:000001">
    <property type="entry name" value="Retrovirus-related Pol polyprotein from transposon gypsy-like Protein"/>
    <property type="match status" value="1"/>
</dbReference>
<feature type="compositionally biased region" description="Polar residues" evidence="8">
    <location>
        <begin position="183"/>
        <end position="198"/>
    </location>
</feature>
<feature type="domain" description="Peptidase A2" evidence="9">
    <location>
        <begin position="884"/>
        <end position="920"/>
    </location>
</feature>
<keyword evidence="6" id="KW-0378">Hydrolase</keyword>
<dbReference type="Pfam" id="PF17917">
    <property type="entry name" value="RT_RNaseH"/>
    <property type="match status" value="1"/>
</dbReference>
<dbReference type="SUPFAM" id="SSF53098">
    <property type="entry name" value="Ribonuclease H-like"/>
    <property type="match status" value="1"/>
</dbReference>
<dbReference type="Pfam" id="PF17921">
    <property type="entry name" value="Integrase_H2C2"/>
    <property type="match status" value="1"/>
</dbReference>
<dbReference type="InterPro" id="IPR021109">
    <property type="entry name" value="Peptidase_aspartic_dom_sf"/>
</dbReference>
<dbReference type="GO" id="GO:0003676">
    <property type="term" value="F:nucleic acid binding"/>
    <property type="evidence" value="ECO:0007669"/>
    <property type="project" value="InterPro"/>
</dbReference>
<keyword evidence="2" id="KW-0808">Transferase</keyword>
<dbReference type="PANTHER" id="PTHR37984:SF5">
    <property type="entry name" value="PROTEIN NYNRIN-LIKE"/>
    <property type="match status" value="1"/>
</dbReference>
<feature type="compositionally biased region" description="Basic and acidic residues" evidence="8">
    <location>
        <begin position="1601"/>
        <end position="1614"/>
    </location>
</feature>
<reference evidence="12 13" key="1">
    <citation type="submission" date="2020-02" db="EMBL/GenBank/DDBJ databases">
        <authorList>
            <person name="Ferguson B K."/>
        </authorList>
    </citation>
    <scope>NUCLEOTIDE SEQUENCE [LARGE SCALE GENOMIC DNA]</scope>
</reference>
<dbReference type="Gene3D" id="3.10.10.10">
    <property type="entry name" value="HIV Type 1 Reverse Transcriptase, subunit A, domain 1"/>
    <property type="match status" value="2"/>
</dbReference>
<dbReference type="InterPro" id="IPR036397">
    <property type="entry name" value="RNaseH_sf"/>
</dbReference>
<gene>
    <name evidence="12" type="ORF">TBRA_LOCUS6663</name>
</gene>
<feature type="region of interest" description="Disordered" evidence="8">
    <location>
        <begin position="117"/>
        <end position="136"/>
    </location>
</feature>
<protein>
    <recommendedName>
        <fullName evidence="1">RNA-directed DNA polymerase</fullName>
        <ecNumber evidence="1">2.7.7.49</ecNumber>
    </recommendedName>
</protein>
<feature type="compositionally biased region" description="Basic and acidic residues" evidence="8">
    <location>
        <begin position="161"/>
        <end position="182"/>
    </location>
</feature>
<dbReference type="InterPro" id="IPR043128">
    <property type="entry name" value="Rev_trsase/Diguanyl_cyclase"/>
</dbReference>
<keyword evidence="7" id="KW-0695">RNA-directed DNA polymerase</keyword>
<feature type="compositionally biased region" description="Basic residues" evidence="8">
    <location>
        <begin position="1685"/>
        <end position="1706"/>
    </location>
</feature>
<feature type="domain" description="Integrase catalytic" evidence="11">
    <location>
        <begin position="347"/>
        <end position="504"/>
    </location>
</feature>
<evidence type="ECO:0000256" key="1">
    <source>
        <dbReference type="ARBA" id="ARBA00012493"/>
    </source>
</evidence>
<dbReference type="CDD" id="cd09274">
    <property type="entry name" value="RNase_HI_RT_Ty3"/>
    <property type="match status" value="1"/>
</dbReference>
<feature type="domain" description="Reverse transcriptase" evidence="10">
    <location>
        <begin position="1177"/>
        <end position="1361"/>
    </location>
</feature>
<dbReference type="GO" id="GO:0042575">
    <property type="term" value="C:DNA polymerase complex"/>
    <property type="evidence" value="ECO:0007669"/>
    <property type="project" value="UniProtKB-ARBA"/>
</dbReference>
<dbReference type="InterPro" id="IPR041588">
    <property type="entry name" value="Integrase_H2C2"/>
</dbReference>
<evidence type="ECO:0000256" key="3">
    <source>
        <dbReference type="ARBA" id="ARBA00022695"/>
    </source>
</evidence>
<dbReference type="Proteomes" id="UP000479190">
    <property type="component" value="Unassembled WGS sequence"/>
</dbReference>
<feature type="region of interest" description="Disordered" evidence="8">
    <location>
        <begin position="1655"/>
        <end position="1789"/>
    </location>
</feature>
<evidence type="ECO:0000259" key="11">
    <source>
        <dbReference type="PROSITE" id="PS50994"/>
    </source>
</evidence>
<organism evidence="12 13">
    <name type="scientific">Trichogramma brassicae</name>
    <dbReference type="NCBI Taxonomy" id="86971"/>
    <lineage>
        <taxon>Eukaryota</taxon>
        <taxon>Metazoa</taxon>
        <taxon>Ecdysozoa</taxon>
        <taxon>Arthropoda</taxon>
        <taxon>Hexapoda</taxon>
        <taxon>Insecta</taxon>
        <taxon>Pterygota</taxon>
        <taxon>Neoptera</taxon>
        <taxon>Endopterygota</taxon>
        <taxon>Hymenoptera</taxon>
        <taxon>Apocrita</taxon>
        <taxon>Proctotrupomorpha</taxon>
        <taxon>Chalcidoidea</taxon>
        <taxon>Trichogrammatidae</taxon>
        <taxon>Trichogramma</taxon>
    </lineage>
</organism>
<accession>A0A6H5IBK5</accession>
<name>A0A6H5IBK5_9HYME</name>
<feature type="compositionally biased region" description="Basic and acidic residues" evidence="8">
    <location>
        <begin position="1655"/>
        <end position="1684"/>
    </location>
</feature>
<evidence type="ECO:0000256" key="5">
    <source>
        <dbReference type="ARBA" id="ARBA00022759"/>
    </source>
</evidence>
<feature type="compositionally biased region" description="Low complexity" evidence="8">
    <location>
        <begin position="1707"/>
        <end position="1717"/>
    </location>
</feature>
<evidence type="ECO:0000256" key="6">
    <source>
        <dbReference type="ARBA" id="ARBA00022801"/>
    </source>
</evidence>
<dbReference type="CDD" id="cd01647">
    <property type="entry name" value="RT_LTR"/>
    <property type="match status" value="2"/>
</dbReference>
<dbReference type="InterPro" id="IPR000477">
    <property type="entry name" value="RT_dom"/>
</dbReference>
<feature type="region of interest" description="Disordered" evidence="8">
    <location>
        <begin position="161"/>
        <end position="202"/>
    </location>
</feature>
<dbReference type="OrthoDB" id="7555456at2759"/>
<evidence type="ECO:0000256" key="8">
    <source>
        <dbReference type="SAM" id="MobiDB-lite"/>
    </source>
</evidence>
<evidence type="ECO:0000256" key="4">
    <source>
        <dbReference type="ARBA" id="ARBA00022722"/>
    </source>
</evidence>
<proteinExistence type="predicted"/>
<feature type="compositionally biased region" description="Basic and acidic residues" evidence="8">
    <location>
        <begin position="1724"/>
        <end position="1740"/>
    </location>
</feature>
<dbReference type="GO" id="GO:0003964">
    <property type="term" value="F:RNA-directed DNA polymerase activity"/>
    <property type="evidence" value="ECO:0007669"/>
    <property type="project" value="UniProtKB-KW"/>
</dbReference>
<evidence type="ECO:0000259" key="9">
    <source>
        <dbReference type="PROSITE" id="PS50175"/>
    </source>
</evidence>
<keyword evidence="4" id="KW-0540">Nuclease</keyword>
<evidence type="ECO:0000313" key="12">
    <source>
        <dbReference type="EMBL" id="CAB0034765.1"/>
    </source>
</evidence>
<dbReference type="InterPro" id="IPR043502">
    <property type="entry name" value="DNA/RNA_pol_sf"/>
</dbReference>
<dbReference type="Pfam" id="PF00078">
    <property type="entry name" value="RVT_1"/>
    <property type="match status" value="2"/>
</dbReference>
<dbReference type="PROSITE" id="PS50878">
    <property type="entry name" value="RT_POL"/>
    <property type="match status" value="1"/>
</dbReference>